<comment type="caution">
    <text evidence="2">The sequence shown here is derived from an EMBL/GenBank/DDBJ whole genome shotgun (WGS) entry which is preliminary data.</text>
</comment>
<dbReference type="Proteomes" id="UP001205337">
    <property type="component" value="Unassembled WGS sequence"/>
</dbReference>
<proteinExistence type="predicted"/>
<sequence>MRRSSALLSSVAVVAVLSATLAGCAASPDDVSACTPLVADGDTAAIVTASGEVGSAPTVEVPAPLVVTAPERTVLEDGTGLVARAGSIVDFDAAIYDGATGSEVLATKFDGSQGPRFRAGLKTADTQETVPSLAASLVCAQAGQRTVLVTTAGDAGIDFSSVGITDEKHTVVLVIDVQRVYPGKSDGVNQLPQDGMPVVVTAPDGTVGVTVPSGIDVPSEDRTETVKLGSGPKLAEGDAAVLQVANWTWPSDGEVTLKSSTWEVGKTPQTITLTKEGDTEQGLPATFFEALEGTPVGSQVLIVIAPTADSSTGDATIYVIDVLGIQSSADDTK</sequence>
<keyword evidence="1" id="KW-0732">Signal</keyword>
<dbReference type="PROSITE" id="PS51257">
    <property type="entry name" value="PROKAR_LIPOPROTEIN"/>
    <property type="match status" value="1"/>
</dbReference>
<keyword evidence="3" id="KW-1185">Reference proteome</keyword>
<evidence type="ECO:0000313" key="2">
    <source>
        <dbReference type="EMBL" id="MCS0498305.1"/>
    </source>
</evidence>
<accession>A0ABT1ZC76</accession>
<reference evidence="2 3" key="1">
    <citation type="submission" date="2022-08" db="EMBL/GenBank/DDBJ databases">
        <authorList>
            <person name="Li F."/>
        </authorList>
    </citation>
    <scope>NUCLEOTIDE SEQUENCE [LARGE SCALE GENOMIC DNA]</scope>
    <source>
        <strain evidence="2 3">10F1B-8-1</strain>
    </source>
</reference>
<dbReference type="EMBL" id="JANTHX010000003">
    <property type="protein sequence ID" value="MCS0498305.1"/>
    <property type="molecule type" value="Genomic_DNA"/>
</dbReference>
<dbReference type="RefSeq" id="WP_258797200.1">
    <property type="nucleotide sequence ID" value="NZ_JANTHX010000003.1"/>
</dbReference>
<gene>
    <name evidence="2" type="ORF">NUH29_01930</name>
</gene>
<evidence type="ECO:0000313" key="3">
    <source>
        <dbReference type="Proteomes" id="UP001205337"/>
    </source>
</evidence>
<feature type="signal peptide" evidence="1">
    <location>
        <begin position="1"/>
        <end position="25"/>
    </location>
</feature>
<organism evidence="2 3">
    <name type="scientific">Protaetiibacter mangrovi</name>
    <dbReference type="NCBI Taxonomy" id="2970926"/>
    <lineage>
        <taxon>Bacteria</taxon>
        <taxon>Bacillati</taxon>
        <taxon>Actinomycetota</taxon>
        <taxon>Actinomycetes</taxon>
        <taxon>Micrococcales</taxon>
        <taxon>Microbacteriaceae</taxon>
        <taxon>Protaetiibacter</taxon>
    </lineage>
</organism>
<name>A0ABT1ZC76_9MICO</name>
<protein>
    <recommendedName>
        <fullName evidence="4">Peptidylprolyl isomerase</fullName>
    </recommendedName>
</protein>
<evidence type="ECO:0008006" key="4">
    <source>
        <dbReference type="Google" id="ProtNLM"/>
    </source>
</evidence>
<evidence type="ECO:0000256" key="1">
    <source>
        <dbReference type="SAM" id="SignalP"/>
    </source>
</evidence>
<feature type="chain" id="PRO_5046074477" description="Peptidylprolyl isomerase" evidence="1">
    <location>
        <begin position="26"/>
        <end position="333"/>
    </location>
</feature>